<dbReference type="AlphaFoldDB" id="A0A1Y1I9I4"/>
<keyword evidence="2" id="KW-0812">Transmembrane</keyword>
<feature type="transmembrane region" description="Helical" evidence="2">
    <location>
        <begin position="183"/>
        <end position="201"/>
    </location>
</feature>
<protein>
    <submittedName>
        <fullName evidence="3">Uncharacterized protein</fullName>
    </submittedName>
</protein>
<feature type="transmembrane region" description="Helical" evidence="2">
    <location>
        <begin position="159"/>
        <end position="177"/>
    </location>
</feature>
<feature type="transmembrane region" description="Helical" evidence="2">
    <location>
        <begin position="126"/>
        <end position="147"/>
    </location>
</feature>
<keyword evidence="2" id="KW-0472">Membrane</keyword>
<dbReference type="OMA" id="EHIFLLP"/>
<reference evidence="3 4" key="1">
    <citation type="journal article" date="2014" name="Nat. Commun.">
        <title>Klebsormidium flaccidum genome reveals primary factors for plant terrestrial adaptation.</title>
        <authorList>
            <person name="Hori K."/>
            <person name="Maruyama F."/>
            <person name="Fujisawa T."/>
            <person name="Togashi T."/>
            <person name="Yamamoto N."/>
            <person name="Seo M."/>
            <person name="Sato S."/>
            <person name="Yamada T."/>
            <person name="Mori H."/>
            <person name="Tajima N."/>
            <person name="Moriyama T."/>
            <person name="Ikeuchi M."/>
            <person name="Watanabe M."/>
            <person name="Wada H."/>
            <person name="Kobayashi K."/>
            <person name="Saito M."/>
            <person name="Masuda T."/>
            <person name="Sasaki-Sekimoto Y."/>
            <person name="Mashiguchi K."/>
            <person name="Awai K."/>
            <person name="Shimojima M."/>
            <person name="Masuda S."/>
            <person name="Iwai M."/>
            <person name="Nobusawa T."/>
            <person name="Narise T."/>
            <person name="Kondo S."/>
            <person name="Saito H."/>
            <person name="Sato R."/>
            <person name="Murakawa M."/>
            <person name="Ihara Y."/>
            <person name="Oshima-Yamada Y."/>
            <person name="Ohtaka K."/>
            <person name="Satoh M."/>
            <person name="Sonobe K."/>
            <person name="Ishii M."/>
            <person name="Ohtani R."/>
            <person name="Kanamori-Sato M."/>
            <person name="Honoki R."/>
            <person name="Miyazaki D."/>
            <person name="Mochizuki H."/>
            <person name="Umetsu J."/>
            <person name="Higashi K."/>
            <person name="Shibata D."/>
            <person name="Kamiya Y."/>
            <person name="Sato N."/>
            <person name="Nakamura Y."/>
            <person name="Tabata S."/>
            <person name="Ida S."/>
            <person name="Kurokawa K."/>
            <person name="Ohta H."/>
        </authorList>
    </citation>
    <scope>NUCLEOTIDE SEQUENCE [LARGE SCALE GENOMIC DNA]</scope>
    <source>
        <strain evidence="3 4">NIES-2285</strain>
    </source>
</reference>
<sequence>MLHLPGPYLPRPVLPREHRAQCLQATSGSRGSLTPRAFLEDDQPFPATVTQRDMAELSLRARLESKYSSQLGAGIISTFGRHDLLQRKRDLKENFGGSPPGGGKNNGRGRGDGGGGGGGGGEGQTAIYLLPVLTLVFAAVFLGYAVAVGLKEEGMNMDFLRTSAGLFGLLALAAFRVNNQTGIDAFILGLGASTAVMVWTGERFVVRKEIAPAGIVTILAASMAVIFTGALYHSL</sequence>
<feature type="transmembrane region" description="Helical" evidence="2">
    <location>
        <begin position="213"/>
        <end position="232"/>
    </location>
</feature>
<dbReference type="Proteomes" id="UP000054558">
    <property type="component" value="Unassembled WGS sequence"/>
</dbReference>
<keyword evidence="4" id="KW-1185">Reference proteome</keyword>
<keyword evidence="2" id="KW-1133">Transmembrane helix</keyword>
<evidence type="ECO:0000256" key="1">
    <source>
        <dbReference type="SAM" id="MobiDB-lite"/>
    </source>
</evidence>
<feature type="compositionally biased region" description="Gly residues" evidence="1">
    <location>
        <begin position="98"/>
        <end position="118"/>
    </location>
</feature>
<gene>
    <name evidence="3" type="ORF">KFL_003640020</name>
</gene>
<feature type="region of interest" description="Disordered" evidence="1">
    <location>
        <begin position="91"/>
        <end position="118"/>
    </location>
</feature>
<dbReference type="Gene3D" id="1.10.10.1740">
    <property type="entry name" value="Transmembrane protein 14-like"/>
    <property type="match status" value="1"/>
</dbReference>
<evidence type="ECO:0000256" key="2">
    <source>
        <dbReference type="SAM" id="Phobius"/>
    </source>
</evidence>
<evidence type="ECO:0000313" key="3">
    <source>
        <dbReference type="EMBL" id="GAQ87600.1"/>
    </source>
</evidence>
<evidence type="ECO:0000313" key="4">
    <source>
        <dbReference type="Proteomes" id="UP000054558"/>
    </source>
</evidence>
<dbReference type="InterPro" id="IPR044890">
    <property type="entry name" value="TMEM14_sf"/>
</dbReference>
<proteinExistence type="predicted"/>
<organism evidence="3 4">
    <name type="scientific">Klebsormidium nitens</name>
    <name type="common">Green alga</name>
    <name type="synonym">Ulothrix nitens</name>
    <dbReference type="NCBI Taxonomy" id="105231"/>
    <lineage>
        <taxon>Eukaryota</taxon>
        <taxon>Viridiplantae</taxon>
        <taxon>Streptophyta</taxon>
        <taxon>Klebsormidiophyceae</taxon>
        <taxon>Klebsormidiales</taxon>
        <taxon>Klebsormidiaceae</taxon>
        <taxon>Klebsormidium</taxon>
    </lineage>
</organism>
<name>A0A1Y1I9I4_KLENI</name>
<dbReference type="EMBL" id="DF237313">
    <property type="protein sequence ID" value="GAQ87600.1"/>
    <property type="molecule type" value="Genomic_DNA"/>
</dbReference>
<dbReference type="OrthoDB" id="1907255at2759"/>
<accession>A0A1Y1I9I4</accession>